<accession>A0A482W1E5</accession>
<evidence type="ECO:0000313" key="7">
    <source>
        <dbReference type="EMBL" id="RZC38643.1"/>
    </source>
</evidence>
<dbReference type="EMBL" id="QDEB01041353">
    <property type="protein sequence ID" value="RZC38643.1"/>
    <property type="molecule type" value="Genomic_DNA"/>
</dbReference>
<dbReference type="STRING" id="1661398.A0A482W1E5"/>
<gene>
    <name evidence="7" type="ORF">BDFB_010241</name>
</gene>
<reference evidence="7 8" key="1">
    <citation type="submission" date="2017-03" db="EMBL/GenBank/DDBJ databases">
        <title>Genome of the blue death feigning beetle - Asbolus verrucosus.</title>
        <authorList>
            <person name="Rider S.D."/>
        </authorList>
    </citation>
    <scope>NUCLEOTIDE SEQUENCE [LARGE SCALE GENOMIC DNA]</scope>
    <source>
        <strain evidence="7">Butters</strain>
        <tissue evidence="7">Head and leg muscle</tissue>
    </source>
</reference>
<dbReference type="AlphaFoldDB" id="A0A482W1E5"/>
<evidence type="ECO:0000313" key="8">
    <source>
        <dbReference type="Proteomes" id="UP000292052"/>
    </source>
</evidence>
<evidence type="ECO:0000256" key="6">
    <source>
        <dbReference type="RuleBase" id="RU363053"/>
    </source>
</evidence>
<keyword evidence="4" id="KW-1133">Transmembrane helix</keyword>
<keyword evidence="8" id="KW-1185">Reference proteome</keyword>
<proteinExistence type="inferred from homology"/>
<keyword evidence="5" id="KW-0472">Membrane</keyword>
<organism evidence="7 8">
    <name type="scientific">Asbolus verrucosus</name>
    <name type="common">Desert ironclad beetle</name>
    <dbReference type="NCBI Taxonomy" id="1661398"/>
    <lineage>
        <taxon>Eukaryota</taxon>
        <taxon>Metazoa</taxon>
        <taxon>Ecdysozoa</taxon>
        <taxon>Arthropoda</taxon>
        <taxon>Hexapoda</taxon>
        <taxon>Insecta</taxon>
        <taxon>Pterygota</taxon>
        <taxon>Neoptera</taxon>
        <taxon>Endopterygota</taxon>
        <taxon>Coleoptera</taxon>
        <taxon>Polyphaga</taxon>
        <taxon>Cucujiformia</taxon>
        <taxon>Tenebrionidae</taxon>
        <taxon>Pimeliinae</taxon>
        <taxon>Asbolus</taxon>
    </lineage>
</organism>
<keyword evidence="3" id="KW-0812">Transmembrane</keyword>
<comment type="subcellular location">
    <subcellularLocation>
        <location evidence="1">Membrane</location>
        <topology evidence="1">Multi-pass membrane protein</topology>
    </subcellularLocation>
</comment>
<dbReference type="GO" id="GO:0016020">
    <property type="term" value="C:membrane"/>
    <property type="evidence" value="ECO:0007669"/>
    <property type="project" value="UniProtKB-SubCell"/>
</dbReference>
<comment type="similarity">
    <text evidence="2 6">Belongs to the peroxisomal membrane protein PXMP2/4 family.</text>
</comment>
<evidence type="ECO:0000256" key="4">
    <source>
        <dbReference type="ARBA" id="ARBA00022989"/>
    </source>
</evidence>
<dbReference type="PANTHER" id="PTHR11266">
    <property type="entry name" value="PEROXISOMAL MEMBRANE PROTEIN 2, PXMP2 MPV17"/>
    <property type="match status" value="1"/>
</dbReference>
<sequence>MFRKGSSLICRKISTSHSLRNRIRVTVKAAFGKYLFLTNTVSSGVLMLMGDAIQQELSYQSKALTSHLPRDETRFDYGQMSMRFVIIIEQLSNEFFAARMFLVGLGMGPTHHYYYRYISILWPKRDMMSITKKIAADQFIMSPICIAQFFVTIDGLVHLASSPVY</sequence>
<dbReference type="Proteomes" id="UP000292052">
    <property type="component" value="Unassembled WGS sequence"/>
</dbReference>
<dbReference type="GO" id="GO:0061668">
    <property type="term" value="P:mitochondrial ribosome assembly"/>
    <property type="evidence" value="ECO:0007669"/>
    <property type="project" value="TreeGrafter"/>
</dbReference>
<dbReference type="OrthoDB" id="10267969at2759"/>
<dbReference type="GO" id="GO:0005739">
    <property type="term" value="C:mitochondrion"/>
    <property type="evidence" value="ECO:0007669"/>
    <property type="project" value="TreeGrafter"/>
</dbReference>
<evidence type="ECO:0000256" key="5">
    <source>
        <dbReference type="ARBA" id="ARBA00023136"/>
    </source>
</evidence>
<name>A0A482W1E5_ASBVE</name>
<dbReference type="PANTHER" id="PTHR11266:SF81">
    <property type="entry name" value="GH12661P-RELATED"/>
    <property type="match status" value="1"/>
</dbReference>
<protein>
    <submittedName>
        <fullName evidence="7">Mpv17-like protein 2</fullName>
    </submittedName>
</protein>
<evidence type="ECO:0000256" key="3">
    <source>
        <dbReference type="ARBA" id="ARBA00022692"/>
    </source>
</evidence>
<dbReference type="InterPro" id="IPR007248">
    <property type="entry name" value="Mpv17_PMP22"/>
</dbReference>
<evidence type="ECO:0000256" key="2">
    <source>
        <dbReference type="ARBA" id="ARBA00006824"/>
    </source>
</evidence>
<comment type="caution">
    <text evidence="7">The sequence shown here is derived from an EMBL/GenBank/DDBJ whole genome shotgun (WGS) entry which is preliminary data.</text>
</comment>
<evidence type="ECO:0000256" key="1">
    <source>
        <dbReference type="ARBA" id="ARBA00004141"/>
    </source>
</evidence>